<dbReference type="Proteomes" id="UP000529637">
    <property type="component" value="Unassembled WGS sequence"/>
</dbReference>
<feature type="transmembrane region" description="Helical" evidence="1">
    <location>
        <begin position="43"/>
        <end position="60"/>
    </location>
</feature>
<evidence type="ECO:0000313" key="2">
    <source>
        <dbReference type="EMBL" id="NUZ09120.1"/>
    </source>
</evidence>
<gene>
    <name evidence="2" type="ORF">HQN59_25615</name>
</gene>
<keyword evidence="1" id="KW-1133">Transmembrane helix</keyword>
<dbReference type="EMBL" id="JABWMJ010000031">
    <property type="protein sequence ID" value="NUZ09120.1"/>
    <property type="molecule type" value="Genomic_DNA"/>
</dbReference>
<comment type="caution">
    <text evidence="2">The sequence shown here is derived from an EMBL/GenBank/DDBJ whole genome shotgun (WGS) entry which is preliminary data.</text>
</comment>
<accession>A0A7Y6NTM8</accession>
<feature type="transmembrane region" description="Helical" evidence="1">
    <location>
        <begin position="80"/>
        <end position="98"/>
    </location>
</feature>
<reference evidence="2 3" key="1">
    <citation type="submission" date="2020-06" db="EMBL/GenBank/DDBJ databases">
        <title>Schlegella sp. ID0723 isolated from air conditioner.</title>
        <authorList>
            <person name="Kim D.Y."/>
            <person name="Kim D.-U."/>
        </authorList>
    </citation>
    <scope>NUCLEOTIDE SEQUENCE [LARGE SCALE GENOMIC DNA]</scope>
    <source>
        <strain evidence="2 3">ID0723</strain>
    </source>
</reference>
<name>A0A7Y6NTM8_9BURK</name>
<proteinExistence type="predicted"/>
<keyword evidence="1" id="KW-0472">Membrane</keyword>
<evidence type="ECO:0000256" key="1">
    <source>
        <dbReference type="SAM" id="Phobius"/>
    </source>
</evidence>
<evidence type="ECO:0000313" key="3">
    <source>
        <dbReference type="Proteomes" id="UP000529637"/>
    </source>
</evidence>
<keyword evidence="1" id="KW-0812">Transmembrane</keyword>
<protein>
    <submittedName>
        <fullName evidence="2">Uncharacterized protein</fullName>
    </submittedName>
</protein>
<dbReference type="RefSeq" id="WP_176071962.1">
    <property type="nucleotide sequence ID" value="NZ_JABWMJ010000031.1"/>
</dbReference>
<sequence length="100" mass="11177">MWLIVAREPLPDKAYWPGRVWLAAADAVAWPTLWSLLALQAESAGLIGSVVVALSVMFGLKRLHQALWLNHRYRFTAWRWGKVVAGLMLIGIVLKLSIGN</sequence>
<dbReference type="AlphaFoldDB" id="A0A7Y6NTM8"/>
<keyword evidence="3" id="KW-1185">Reference proteome</keyword>
<organism evidence="2 3">
    <name type="scientific">Piscinibacter koreensis</name>
    <dbReference type="NCBI Taxonomy" id="2742824"/>
    <lineage>
        <taxon>Bacteria</taxon>
        <taxon>Pseudomonadati</taxon>
        <taxon>Pseudomonadota</taxon>
        <taxon>Betaproteobacteria</taxon>
        <taxon>Burkholderiales</taxon>
        <taxon>Sphaerotilaceae</taxon>
        <taxon>Piscinibacter</taxon>
    </lineage>
</organism>